<evidence type="ECO:0000313" key="4">
    <source>
        <dbReference type="Proteomes" id="UP000093737"/>
    </source>
</evidence>
<sequence>MERRFLGKTAVVTGAGNGIGLATARRLQAEGAEVLSVDWNADYLADCAAPKLTIDLADDDAPARIITAAKAQFGTVDMLINNAGVAGPKTLADSSDALIDHVMGINVRAAMRLTRDMLPHLTKPGGCIVNVCSVFGEIGFPNTAPYAASKGALSQLTRQLAADLSADGIRVNGVAPGVINTPIVAERIASDAWYRRAMIETTPIRRVGTAEDVAGGILFLCGPDAQFITGHILNIDGGWLAARVAP</sequence>
<dbReference type="Proteomes" id="UP000093737">
    <property type="component" value="Unassembled WGS sequence"/>
</dbReference>
<dbReference type="AlphaFoldDB" id="A0A6M7U931"/>
<dbReference type="SUPFAM" id="SSF51735">
    <property type="entry name" value="NAD(P)-binding Rossmann-fold domains"/>
    <property type="match status" value="1"/>
</dbReference>
<evidence type="ECO:0000313" key="3">
    <source>
        <dbReference type="EMBL" id="OBQ71645.1"/>
    </source>
</evidence>
<dbReference type="PRINTS" id="PR00080">
    <property type="entry name" value="SDRFAMILY"/>
</dbReference>
<dbReference type="InterPro" id="IPR057326">
    <property type="entry name" value="KR_dom"/>
</dbReference>
<evidence type="ECO:0000256" key="1">
    <source>
        <dbReference type="ARBA" id="ARBA00006484"/>
    </source>
</evidence>
<comment type="similarity">
    <text evidence="1">Belongs to the short-chain dehydrogenases/reductases (SDR) family.</text>
</comment>
<proteinExistence type="inferred from homology"/>
<dbReference type="InterPro" id="IPR036291">
    <property type="entry name" value="NAD(P)-bd_dom_sf"/>
</dbReference>
<dbReference type="PROSITE" id="PS00061">
    <property type="entry name" value="ADH_SHORT"/>
    <property type="match status" value="1"/>
</dbReference>
<name>A0A6M7U931_RHILI</name>
<dbReference type="PRINTS" id="PR00081">
    <property type="entry name" value="GDHRDH"/>
</dbReference>
<dbReference type="InterPro" id="IPR002347">
    <property type="entry name" value="SDR_fam"/>
</dbReference>
<dbReference type="Pfam" id="PF13561">
    <property type="entry name" value="adh_short_C2"/>
    <property type="match status" value="1"/>
</dbReference>
<dbReference type="PANTHER" id="PTHR43975:SF2">
    <property type="entry name" value="EG:BACR7A4.14 PROTEIN-RELATED"/>
    <property type="match status" value="1"/>
</dbReference>
<dbReference type="FunFam" id="3.40.50.720:FF:000084">
    <property type="entry name" value="Short-chain dehydrogenase reductase"/>
    <property type="match status" value="1"/>
</dbReference>
<accession>A0A6M7U931</accession>
<feature type="domain" description="Ketoreductase" evidence="2">
    <location>
        <begin position="8"/>
        <end position="177"/>
    </location>
</feature>
<reference evidence="3 4" key="1">
    <citation type="submission" date="2016-05" db="EMBL/GenBank/DDBJ databases">
        <authorList>
            <person name="Ramsay J.P."/>
        </authorList>
    </citation>
    <scope>NUCLEOTIDE SEQUENCE [LARGE SCALE GENOMIC DNA]</scope>
    <source>
        <strain evidence="3 4">NZP2042</strain>
    </source>
</reference>
<comment type="caution">
    <text evidence="3">The sequence shown here is derived from an EMBL/GenBank/DDBJ whole genome shotgun (WGS) entry which is preliminary data.</text>
</comment>
<dbReference type="EMBL" id="LYTK01000001">
    <property type="protein sequence ID" value="OBQ71645.1"/>
    <property type="molecule type" value="Genomic_DNA"/>
</dbReference>
<evidence type="ECO:0000259" key="2">
    <source>
        <dbReference type="SMART" id="SM00822"/>
    </source>
</evidence>
<dbReference type="RefSeq" id="WP_056564441.1">
    <property type="nucleotide sequence ID" value="NZ_CP033334.1"/>
</dbReference>
<dbReference type="CDD" id="cd05233">
    <property type="entry name" value="SDR_c"/>
    <property type="match status" value="1"/>
</dbReference>
<dbReference type="SMART" id="SM00822">
    <property type="entry name" value="PKS_KR"/>
    <property type="match status" value="1"/>
</dbReference>
<dbReference type="Gene3D" id="3.40.50.720">
    <property type="entry name" value="NAD(P)-binding Rossmann-like Domain"/>
    <property type="match status" value="1"/>
</dbReference>
<dbReference type="PANTHER" id="PTHR43975">
    <property type="entry name" value="ZGC:101858"/>
    <property type="match status" value="1"/>
</dbReference>
<dbReference type="InterPro" id="IPR020904">
    <property type="entry name" value="Sc_DH/Rdtase_CS"/>
</dbReference>
<gene>
    <name evidence="3" type="ORF">A8145_01895</name>
</gene>
<protein>
    <submittedName>
        <fullName evidence="3">Short-chain dehydrogenase</fullName>
    </submittedName>
</protein>
<organism evidence="3 4">
    <name type="scientific">Rhizobium loti</name>
    <name type="common">Mesorhizobium loti</name>
    <dbReference type="NCBI Taxonomy" id="381"/>
    <lineage>
        <taxon>Bacteria</taxon>
        <taxon>Pseudomonadati</taxon>
        <taxon>Pseudomonadota</taxon>
        <taxon>Alphaproteobacteria</taxon>
        <taxon>Hyphomicrobiales</taxon>
        <taxon>Phyllobacteriaceae</taxon>
        <taxon>Mesorhizobium</taxon>
    </lineage>
</organism>